<dbReference type="RefSeq" id="WP_110813597.1">
    <property type="nucleotide sequence ID" value="NZ_QJTE01000002.1"/>
</dbReference>
<dbReference type="GO" id="GO:0071978">
    <property type="term" value="P:bacterial-type flagellum-dependent swarming motility"/>
    <property type="evidence" value="ECO:0007669"/>
    <property type="project" value="TreeGrafter"/>
</dbReference>
<evidence type="ECO:0000256" key="5">
    <source>
        <dbReference type="ARBA" id="ARBA00022500"/>
    </source>
</evidence>
<evidence type="ECO:0000256" key="2">
    <source>
        <dbReference type="ARBA" id="ARBA00004162"/>
    </source>
</evidence>
<evidence type="ECO:0000256" key="3">
    <source>
        <dbReference type="ARBA" id="ARBA00008281"/>
    </source>
</evidence>
<reference evidence="12 13" key="1">
    <citation type="submission" date="2018-06" db="EMBL/GenBank/DDBJ databases">
        <title>Genomic Encyclopedia of Type Strains, Phase III (KMG-III): the genomes of soil and plant-associated and newly described type strains.</title>
        <authorList>
            <person name="Whitman W."/>
        </authorList>
    </citation>
    <scope>NUCLEOTIDE SEQUENCE [LARGE SCALE GENOMIC DNA]</scope>
    <source>
        <strain evidence="12 13">CECT 9025</strain>
    </source>
</reference>
<comment type="caution">
    <text evidence="12">The sequence shown here is derived from an EMBL/GenBank/DDBJ whole genome shotgun (WGS) entry which is preliminary data.</text>
</comment>
<keyword evidence="12" id="KW-0969">Cilium</keyword>
<evidence type="ECO:0000256" key="9">
    <source>
        <dbReference type="ARBA" id="ARBA00023136"/>
    </source>
</evidence>
<dbReference type="PANTHER" id="PTHR35091">
    <property type="entry name" value="FLAGELLAR PROTEIN FLIL"/>
    <property type="match status" value="1"/>
</dbReference>
<keyword evidence="12" id="KW-0282">Flagellum</keyword>
<evidence type="ECO:0000256" key="8">
    <source>
        <dbReference type="ARBA" id="ARBA00022989"/>
    </source>
</evidence>
<dbReference type="GO" id="GO:0005886">
    <property type="term" value="C:plasma membrane"/>
    <property type="evidence" value="ECO:0007669"/>
    <property type="project" value="UniProtKB-SubCell"/>
</dbReference>
<dbReference type="OrthoDB" id="7725598at2"/>
<keyword evidence="10" id="KW-0997">Cell inner membrane</keyword>
<proteinExistence type="inferred from homology"/>
<protein>
    <recommendedName>
        <fullName evidence="10">Flagellar protein FliL</fullName>
    </recommendedName>
</protein>
<evidence type="ECO:0000313" key="12">
    <source>
        <dbReference type="EMBL" id="PYE84509.1"/>
    </source>
</evidence>
<comment type="function">
    <text evidence="1 10">Controls the rotational direction of flagella during chemotaxis.</text>
</comment>
<keyword evidence="8" id="KW-1133">Transmembrane helix</keyword>
<keyword evidence="6" id="KW-0812">Transmembrane</keyword>
<dbReference type="Proteomes" id="UP000248311">
    <property type="component" value="Unassembled WGS sequence"/>
</dbReference>
<dbReference type="Pfam" id="PF03748">
    <property type="entry name" value="FliL"/>
    <property type="match status" value="1"/>
</dbReference>
<dbReference type="InterPro" id="IPR005503">
    <property type="entry name" value="FliL"/>
</dbReference>
<keyword evidence="12" id="KW-0966">Cell projection</keyword>
<organism evidence="12 13">
    <name type="scientific">Pseudoroseicyclus aestuarii</name>
    <dbReference type="NCBI Taxonomy" id="1795041"/>
    <lineage>
        <taxon>Bacteria</taxon>
        <taxon>Pseudomonadati</taxon>
        <taxon>Pseudomonadota</taxon>
        <taxon>Alphaproteobacteria</taxon>
        <taxon>Rhodobacterales</taxon>
        <taxon>Paracoccaceae</taxon>
        <taxon>Pseudoroseicyclus</taxon>
    </lineage>
</organism>
<name>A0A318SVV9_9RHOB</name>
<evidence type="ECO:0000256" key="7">
    <source>
        <dbReference type="ARBA" id="ARBA00022779"/>
    </source>
</evidence>
<comment type="subcellular location">
    <subcellularLocation>
        <location evidence="10">Cell inner membrane</location>
    </subcellularLocation>
    <subcellularLocation>
        <location evidence="2">Cell membrane</location>
        <topology evidence="2">Single-pass membrane protein</topology>
    </subcellularLocation>
</comment>
<dbReference type="GO" id="GO:0006935">
    <property type="term" value="P:chemotaxis"/>
    <property type="evidence" value="ECO:0007669"/>
    <property type="project" value="UniProtKB-KW"/>
</dbReference>
<dbReference type="PANTHER" id="PTHR35091:SF2">
    <property type="entry name" value="FLAGELLAR PROTEIN FLIL"/>
    <property type="match status" value="1"/>
</dbReference>
<keyword evidence="7 10" id="KW-0283">Flagellar rotation</keyword>
<keyword evidence="5 10" id="KW-0145">Chemotaxis</keyword>
<gene>
    <name evidence="12" type="ORF">DFP88_102309</name>
</gene>
<keyword evidence="13" id="KW-1185">Reference proteome</keyword>
<dbReference type="AlphaFoldDB" id="A0A318SVV9"/>
<keyword evidence="4" id="KW-1003">Cell membrane</keyword>
<comment type="similarity">
    <text evidence="3 10">Belongs to the FliL family.</text>
</comment>
<evidence type="ECO:0000256" key="1">
    <source>
        <dbReference type="ARBA" id="ARBA00002254"/>
    </source>
</evidence>
<evidence type="ECO:0000256" key="6">
    <source>
        <dbReference type="ARBA" id="ARBA00022692"/>
    </source>
</evidence>
<feature type="region of interest" description="Disordered" evidence="11">
    <location>
        <begin position="58"/>
        <end position="79"/>
    </location>
</feature>
<dbReference type="GO" id="GO:0009425">
    <property type="term" value="C:bacterial-type flagellum basal body"/>
    <property type="evidence" value="ECO:0007669"/>
    <property type="project" value="InterPro"/>
</dbReference>
<sequence>MSKSATSTTKTGASPARRPLLRRLALPLLALALALLAGTGGLMAALGIGGLTSFAGGGGAEAAPAPHDEAPAASHGGEGGTQVLAMEEMIVNIAAPTLDGQSAYRFLKLDLALVFDGDAPEAGQLPGRQPYLRDSFLDYLRQLTEADLQGSAGLARLRAELLRRARAVVGTETVQEVLIADLVIQ</sequence>
<evidence type="ECO:0000256" key="11">
    <source>
        <dbReference type="SAM" id="MobiDB-lite"/>
    </source>
</evidence>
<keyword evidence="9 10" id="KW-0472">Membrane</keyword>
<evidence type="ECO:0000256" key="4">
    <source>
        <dbReference type="ARBA" id="ARBA00022475"/>
    </source>
</evidence>
<dbReference type="EMBL" id="QJTE01000002">
    <property type="protein sequence ID" value="PYE84509.1"/>
    <property type="molecule type" value="Genomic_DNA"/>
</dbReference>
<evidence type="ECO:0000256" key="10">
    <source>
        <dbReference type="RuleBase" id="RU364125"/>
    </source>
</evidence>
<evidence type="ECO:0000313" key="13">
    <source>
        <dbReference type="Proteomes" id="UP000248311"/>
    </source>
</evidence>
<accession>A0A318SVV9</accession>